<reference evidence="3" key="1">
    <citation type="journal article" date="2008" name="J. Bacteriol.">
        <title>Genome sequence of Thermofilum pendens reveals an exceptional loss of biosynthetic pathways without genome reduction.</title>
        <authorList>
            <person name="Anderson I."/>
            <person name="Rodriguez J."/>
            <person name="Susanti D."/>
            <person name="Porat I."/>
            <person name="Reich C."/>
            <person name="Ulrich L.E."/>
            <person name="Elkins J.G."/>
            <person name="Mavromatis K."/>
            <person name="Lykidis A."/>
            <person name="Kim E."/>
            <person name="Thompson L.S."/>
            <person name="Nolan M."/>
            <person name="Land M."/>
            <person name="Copeland A."/>
            <person name="Lapidus A."/>
            <person name="Lucas S."/>
            <person name="Detter C."/>
            <person name="Zhulin I.B."/>
            <person name="Olsen G.J."/>
            <person name="Whitman W."/>
            <person name="Mukhopadhyay B."/>
            <person name="Bristow J."/>
            <person name="Kyrpides N."/>
        </authorList>
    </citation>
    <scope>NUCLEOTIDE SEQUENCE [LARGE SCALE GENOMIC DNA]</scope>
    <source>
        <strain evidence="3">DSM 2475 / Hrk 5</strain>
    </source>
</reference>
<keyword evidence="3" id="KW-1185">Reference proteome</keyword>
<sequence length="192" mass="21424">MAFPGLRPVAATAKFFRTDAATPGGCTLEYREVVADGMLGKLAKWLRILGVRALYVRGAPDSDVEELLSRLEDPVFLTRDRALYARLASKGFKAVLVPEAPAEAQLAFVLPRLGVEPVLDMSRTLCPLCGSSLKRVDVREVEGLVPEGVLSAYDEFYRCTGCGQVYWRGTHFYEMKRKLEKVWWLIHGKVVC</sequence>
<name>A1RY69_THEPD</name>
<dbReference type="InterPro" id="IPR002782">
    <property type="entry name" value="Mut7-C_RNAse_dom"/>
</dbReference>
<evidence type="ECO:0000313" key="2">
    <source>
        <dbReference type="EMBL" id="ABL78149.1"/>
    </source>
</evidence>
<organism evidence="2 3">
    <name type="scientific">Thermofilum pendens (strain DSM 2475 / Hrk 5)</name>
    <dbReference type="NCBI Taxonomy" id="368408"/>
    <lineage>
        <taxon>Archaea</taxon>
        <taxon>Thermoproteota</taxon>
        <taxon>Thermoprotei</taxon>
        <taxon>Thermofilales</taxon>
        <taxon>Thermofilaceae</taxon>
        <taxon>Thermofilum</taxon>
    </lineage>
</organism>
<evidence type="ECO:0000259" key="1">
    <source>
        <dbReference type="Pfam" id="PF01927"/>
    </source>
</evidence>
<dbReference type="HOGENOM" id="CLU_112469_1_0_2"/>
<proteinExistence type="predicted"/>
<dbReference type="PANTHER" id="PTHR39081">
    <property type="entry name" value="MUT7-C DOMAIN-CONTAINING PROTEIN"/>
    <property type="match status" value="1"/>
</dbReference>
<feature type="domain" description="Mut7-C RNAse" evidence="1">
    <location>
        <begin position="33"/>
        <end position="178"/>
    </location>
</feature>
<dbReference type="AlphaFoldDB" id="A1RY69"/>
<dbReference type="RefSeq" id="WP_011752414.1">
    <property type="nucleotide sequence ID" value="NC_008698.1"/>
</dbReference>
<gene>
    <name evidence="2" type="ordered locus">Tpen_0747</name>
</gene>
<dbReference type="KEGG" id="tpe:Tpen_0747"/>
<dbReference type="EnsemblBacteria" id="ABL78149">
    <property type="protein sequence ID" value="ABL78149"/>
    <property type="gene ID" value="Tpen_0747"/>
</dbReference>
<dbReference type="Proteomes" id="UP000000641">
    <property type="component" value="Chromosome"/>
</dbReference>
<protein>
    <recommendedName>
        <fullName evidence="1">Mut7-C RNAse domain-containing protein</fullName>
    </recommendedName>
</protein>
<evidence type="ECO:0000313" key="3">
    <source>
        <dbReference type="Proteomes" id="UP000000641"/>
    </source>
</evidence>
<dbReference type="OrthoDB" id="1266at2157"/>
<dbReference type="EMBL" id="CP000505">
    <property type="protein sequence ID" value="ABL78149.1"/>
    <property type="molecule type" value="Genomic_DNA"/>
</dbReference>
<dbReference type="STRING" id="368408.Tpen_0747"/>
<dbReference type="eggNOG" id="arCOG04290">
    <property type="taxonomic scope" value="Archaea"/>
</dbReference>
<dbReference type="Pfam" id="PF01927">
    <property type="entry name" value="Mut7-C"/>
    <property type="match status" value="1"/>
</dbReference>
<dbReference type="GeneID" id="4600398"/>
<accession>A1RY69</accession>
<dbReference type="PANTHER" id="PTHR39081:SF1">
    <property type="entry name" value="MUT7-C RNASE DOMAIN-CONTAINING PROTEIN"/>
    <property type="match status" value="1"/>
</dbReference>